<gene>
    <name evidence="2" type="ORF">B1207_07310</name>
</gene>
<protein>
    <submittedName>
        <fullName evidence="2">Uncharacterized protein</fullName>
    </submittedName>
</protein>
<keyword evidence="1" id="KW-0732">Signal</keyword>
<evidence type="ECO:0000256" key="1">
    <source>
        <dbReference type="SAM" id="SignalP"/>
    </source>
</evidence>
<evidence type="ECO:0000313" key="2">
    <source>
        <dbReference type="EMBL" id="RAP36605.1"/>
    </source>
</evidence>
<dbReference type="Proteomes" id="UP000249458">
    <property type="component" value="Unassembled WGS sequence"/>
</dbReference>
<accession>A0A364LJD8</accession>
<sequence>MNGRLLILLTAFLFPFSVTHAADDFIENVTTTIKQCYTKQSNKEDGIELAQCISGQLETMPNPENYIVNLEGKDPHHMTLYLYNPKGFRIVCAVTANQTLEINNCQTYQAKPLDSEQQLSIDPNELPNAP</sequence>
<comment type="caution">
    <text evidence="2">The sequence shown here is derived from an EMBL/GenBank/DDBJ whole genome shotgun (WGS) entry which is preliminary data.</text>
</comment>
<dbReference type="RefSeq" id="WP_112219339.1">
    <property type="nucleotide sequence ID" value="NZ_MVJN01000005.1"/>
</dbReference>
<feature type="signal peptide" evidence="1">
    <location>
        <begin position="1"/>
        <end position="21"/>
    </location>
</feature>
<name>A0A364LJD8_9GAMM</name>
<feature type="chain" id="PRO_5016908296" evidence="1">
    <location>
        <begin position="22"/>
        <end position="130"/>
    </location>
</feature>
<proteinExistence type="predicted"/>
<evidence type="ECO:0000313" key="3">
    <source>
        <dbReference type="Proteomes" id="UP000249458"/>
    </source>
</evidence>
<dbReference type="EMBL" id="MVJN01000005">
    <property type="protein sequence ID" value="RAP36605.1"/>
    <property type="molecule type" value="Genomic_DNA"/>
</dbReference>
<reference evidence="2 3" key="1">
    <citation type="submission" date="2017-02" db="EMBL/GenBank/DDBJ databases">
        <title>Legionella quilivanii strain from human: case report and whole genome sequencing analysis.</title>
        <authorList>
            <person name="Lalancette C."/>
            <person name="Leduc J.-M."/>
            <person name="Levesque S."/>
            <person name="Fournier E."/>
            <person name="Saoud J."/>
            <person name="Faucher S.P."/>
            <person name="Bernard K."/>
            <person name="Martineau C."/>
            <person name="Longtin J."/>
        </authorList>
    </citation>
    <scope>NUCLEOTIDE SEQUENCE [LARGE SCALE GENOMIC DNA]</scope>
    <source>
        <strain evidence="2 3">ID143958</strain>
    </source>
</reference>
<dbReference type="AlphaFoldDB" id="A0A364LJD8"/>
<organism evidence="2 3">
    <name type="scientific">Legionella quinlivanii</name>
    <dbReference type="NCBI Taxonomy" id="45073"/>
    <lineage>
        <taxon>Bacteria</taxon>
        <taxon>Pseudomonadati</taxon>
        <taxon>Pseudomonadota</taxon>
        <taxon>Gammaproteobacteria</taxon>
        <taxon>Legionellales</taxon>
        <taxon>Legionellaceae</taxon>
        <taxon>Legionella</taxon>
    </lineage>
</organism>